<organism evidence="1 2">
    <name type="scientific">Hahella chejuensis (strain KCTC 2396)</name>
    <dbReference type="NCBI Taxonomy" id="349521"/>
    <lineage>
        <taxon>Bacteria</taxon>
        <taxon>Pseudomonadati</taxon>
        <taxon>Pseudomonadota</taxon>
        <taxon>Gammaproteobacteria</taxon>
        <taxon>Oceanospirillales</taxon>
        <taxon>Hahellaceae</taxon>
        <taxon>Hahella</taxon>
    </lineage>
</organism>
<sequence length="64" mass="7018">MRKADAVAYFGGKSKLANALGVAPASVSQRGEFLPMLRAYQVERMTGGKLRVRKRVVAQIGRRV</sequence>
<accession>Q2SPC5</accession>
<dbReference type="InterPro" id="IPR010982">
    <property type="entry name" value="Lambda_DNA-bd_dom_sf"/>
</dbReference>
<dbReference type="Pfam" id="PF14549">
    <property type="entry name" value="P22_Cro"/>
    <property type="match status" value="1"/>
</dbReference>
<dbReference type="SUPFAM" id="SSF47413">
    <property type="entry name" value="lambda repressor-like DNA-binding domains"/>
    <property type="match status" value="1"/>
</dbReference>
<dbReference type="OrthoDB" id="6693632at2"/>
<dbReference type="EMBL" id="CP000155">
    <property type="protein sequence ID" value="ABC27499.1"/>
    <property type="molecule type" value="Genomic_DNA"/>
</dbReference>
<name>Q2SPC5_HAHCH</name>
<dbReference type="eggNOG" id="COG4197">
    <property type="taxonomic scope" value="Bacteria"/>
</dbReference>
<dbReference type="STRING" id="349521.HCH_00596"/>
<dbReference type="GO" id="GO:0003677">
    <property type="term" value="F:DNA binding"/>
    <property type="evidence" value="ECO:0007669"/>
    <property type="project" value="InterPro"/>
</dbReference>
<proteinExistence type="predicted"/>
<dbReference type="HOGENOM" id="CLU_194443_3_0_6"/>
<gene>
    <name evidence="1" type="ordered locus">HCH_00596</name>
</gene>
<evidence type="ECO:0000313" key="1">
    <source>
        <dbReference type="EMBL" id="ABC27499.1"/>
    </source>
</evidence>
<dbReference type="AlphaFoldDB" id="Q2SPC5"/>
<dbReference type="RefSeq" id="WP_011394576.1">
    <property type="nucleotide sequence ID" value="NC_007645.1"/>
</dbReference>
<keyword evidence="2" id="KW-1185">Reference proteome</keyword>
<dbReference type="Proteomes" id="UP000000238">
    <property type="component" value="Chromosome"/>
</dbReference>
<dbReference type="KEGG" id="hch:HCH_00596"/>
<dbReference type="Gene3D" id="1.10.260.40">
    <property type="entry name" value="lambda repressor-like DNA-binding domains"/>
    <property type="match status" value="1"/>
</dbReference>
<reference evidence="1 2" key="1">
    <citation type="journal article" date="2005" name="Nucleic Acids Res.">
        <title>Genomic blueprint of Hahella chejuensis, a marine microbe producing an algicidal agent.</title>
        <authorList>
            <person name="Jeong H."/>
            <person name="Yim J.H."/>
            <person name="Lee C."/>
            <person name="Choi S.-H."/>
            <person name="Park Y.K."/>
            <person name="Yoon S.H."/>
            <person name="Hur C.-G."/>
            <person name="Kang H.-Y."/>
            <person name="Kim D."/>
            <person name="Lee H.H."/>
            <person name="Park K.H."/>
            <person name="Park S.-H."/>
            <person name="Park H.-S."/>
            <person name="Lee H.K."/>
            <person name="Oh T.K."/>
            <person name="Kim J.F."/>
        </authorList>
    </citation>
    <scope>NUCLEOTIDE SEQUENCE [LARGE SCALE GENOMIC DNA]</scope>
    <source>
        <strain evidence="1 2">KCTC 2396</strain>
    </source>
</reference>
<protein>
    <submittedName>
        <fullName evidence="1">Uncharacterized protein conserved in bacteria, prophage-related</fullName>
    </submittedName>
</protein>
<evidence type="ECO:0000313" key="2">
    <source>
        <dbReference type="Proteomes" id="UP000000238"/>
    </source>
</evidence>